<dbReference type="Pfam" id="PF02709">
    <property type="entry name" value="Glyco_transf_7C"/>
    <property type="match status" value="1"/>
</dbReference>
<dbReference type="Gene3D" id="3.90.550.10">
    <property type="entry name" value="Spore Coat Polysaccharide Biosynthesis Protein SpsA, Chain A"/>
    <property type="match status" value="1"/>
</dbReference>
<dbReference type="GO" id="GO:0016740">
    <property type="term" value="F:transferase activity"/>
    <property type="evidence" value="ECO:0007669"/>
    <property type="project" value="UniProtKB-KW"/>
</dbReference>
<feature type="domain" description="Glycosyltransferase 2-like" evidence="2">
    <location>
        <begin position="6"/>
        <end position="105"/>
    </location>
</feature>
<evidence type="ECO:0000259" key="2">
    <source>
        <dbReference type="Pfam" id="PF00535"/>
    </source>
</evidence>
<sequence>MKPVISLIISIYNKIDVLKRVLCSLELQTLKNFEVILSDDGSDESSIAEINALLTSYSFTIQHIWHPNNGWNKNAILNRSIVACESPYIVFIDGDCIVHPHFIKEHHLSKMSNTVLAGRRVHLSQKLSDKITTSVIKGGYLNNGVLKDSFWDSIWSASRDVEQGIYIKSKSIRKFLNRKDKGILGSNFSVSKQDLIDINGFDERFTHPAAGEDTDIEARLRRNGLAVKTIRNQAIQYHLYHKQLERNEERLIYLDENNANKITYTPFGINKSV</sequence>
<dbReference type="Pfam" id="PF00535">
    <property type="entry name" value="Glycos_transf_2"/>
    <property type="match status" value="1"/>
</dbReference>
<evidence type="ECO:0000259" key="3">
    <source>
        <dbReference type="Pfam" id="PF02709"/>
    </source>
</evidence>
<dbReference type="PANTHER" id="PTHR43685:SF3">
    <property type="entry name" value="SLR2126 PROTEIN"/>
    <property type="match status" value="1"/>
</dbReference>
<evidence type="ECO:0000313" key="4">
    <source>
        <dbReference type="EMBL" id="VAW28107.1"/>
    </source>
</evidence>
<reference evidence="4" key="1">
    <citation type="submission" date="2018-06" db="EMBL/GenBank/DDBJ databases">
        <authorList>
            <person name="Zhirakovskaya E."/>
        </authorList>
    </citation>
    <scope>NUCLEOTIDE SEQUENCE</scope>
</reference>
<accession>A0A3B0US63</accession>
<dbReference type="InterPro" id="IPR001173">
    <property type="entry name" value="Glyco_trans_2-like"/>
</dbReference>
<feature type="domain" description="Galactosyltransferase C-terminal" evidence="3">
    <location>
        <begin position="181"/>
        <end position="242"/>
    </location>
</feature>
<evidence type="ECO:0000256" key="1">
    <source>
        <dbReference type="ARBA" id="ARBA00022679"/>
    </source>
</evidence>
<protein>
    <recommendedName>
        <fullName evidence="5">Two-domain glycosyltransferase</fullName>
    </recommendedName>
</protein>
<dbReference type="InterPro" id="IPR027791">
    <property type="entry name" value="Galactosyl_T_C"/>
</dbReference>
<name>A0A3B0US63_9ZZZZ</name>
<dbReference type="AlphaFoldDB" id="A0A3B0US63"/>
<evidence type="ECO:0008006" key="5">
    <source>
        <dbReference type="Google" id="ProtNLM"/>
    </source>
</evidence>
<dbReference type="PANTHER" id="PTHR43685">
    <property type="entry name" value="GLYCOSYLTRANSFERASE"/>
    <property type="match status" value="1"/>
</dbReference>
<dbReference type="InterPro" id="IPR029044">
    <property type="entry name" value="Nucleotide-diphossugar_trans"/>
</dbReference>
<gene>
    <name evidence="4" type="ORF">MNBD_BACTEROID06-984</name>
</gene>
<dbReference type="EMBL" id="UOES01000349">
    <property type="protein sequence ID" value="VAW28107.1"/>
    <property type="molecule type" value="Genomic_DNA"/>
</dbReference>
<keyword evidence="1" id="KW-0808">Transferase</keyword>
<organism evidence="4">
    <name type="scientific">hydrothermal vent metagenome</name>
    <dbReference type="NCBI Taxonomy" id="652676"/>
    <lineage>
        <taxon>unclassified sequences</taxon>
        <taxon>metagenomes</taxon>
        <taxon>ecological metagenomes</taxon>
    </lineage>
</organism>
<proteinExistence type="predicted"/>
<dbReference type="SUPFAM" id="SSF53448">
    <property type="entry name" value="Nucleotide-diphospho-sugar transferases"/>
    <property type="match status" value="1"/>
</dbReference>
<dbReference type="InterPro" id="IPR050834">
    <property type="entry name" value="Glycosyltransf_2"/>
</dbReference>